<evidence type="ECO:0000259" key="2">
    <source>
        <dbReference type="Pfam" id="PF20789"/>
    </source>
</evidence>
<reference evidence="3 4" key="1">
    <citation type="submission" date="2016-05" db="EMBL/GenBank/DDBJ databases">
        <title>Comparative analysis of secretome profiles of manganese(II)-oxidizing ascomycete fungi.</title>
        <authorList>
            <consortium name="DOE Joint Genome Institute"/>
            <person name="Zeiner C.A."/>
            <person name="Purvine S.O."/>
            <person name="Zink E.M."/>
            <person name="Wu S."/>
            <person name="Pasa-Tolic L."/>
            <person name="Chaput D.L."/>
            <person name="Haridas S."/>
            <person name="Grigoriev I.V."/>
            <person name="Santelli C.M."/>
            <person name="Hansel C.M."/>
        </authorList>
    </citation>
    <scope>NUCLEOTIDE SEQUENCE [LARGE SCALE GENOMIC DNA]</scope>
    <source>
        <strain evidence="3 4">AP3s5-JAC2a</strain>
    </source>
</reference>
<evidence type="ECO:0000259" key="1">
    <source>
        <dbReference type="Pfam" id="PF13622"/>
    </source>
</evidence>
<evidence type="ECO:0008006" key="5">
    <source>
        <dbReference type="Google" id="ProtNLM"/>
    </source>
</evidence>
<dbReference type="RefSeq" id="XP_018030892.1">
    <property type="nucleotide sequence ID" value="XM_018176934.1"/>
</dbReference>
<dbReference type="Pfam" id="PF13622">
    <property type="entry name" value="4HBT_3"/>
    <property type="match status" value="1"/>
</dbReference>
<evidence type="ECO:0000313" key="3">
    <source>
        <dbReference type="EMBL" id="OAG00527.1"/>
    </source>
</evidence>
<dbReference type="InParanoid" id="A0A177C1D1"/>
<dbReference type="SUPFAM" id="SSF54637">
    <property type="entry name" value="Thioesterase/thiol ester dehydrase-isomerase"/>
    <property type="match status" value="2"/>
</dbReference>
<dbReference type="EMBL" id="KV441559">
    <property type="protein sequence ID" value="OAG00527.1"/>
    <property type="molecule type" value="Genomic_DNA"/>
</dbReference>
<dbReference type="PANTHER" id="PTHR38110">
    <property type="entry name" value="CHROMOSOME 23, WHOLE GENOME SHOTGUN SEQUENCE"/>
    <property type="match status" value="1"/>
</dbReference>
<proteinExistence type="predicted"/>
<dbReference type="PANTHER" id="PTHR38110:SF1">
    <property type="entry name" value="THIOESTERASE DOMAIN-CONTAINING PROTEIN"/>
    <property type="match status" value="1"/>
</dbReference>
<evidence type="ECO:0000313" key="4">
    <source>
        <dbReference type="Proteomes" id="UP000077069"/>
    </source>
</evidence>
<organism evidence="3 4">
    <name type="scientific">Paraphaeosphaeria sporulosa</name>
    <dbReference type="NCBI Taxonomy" id="1460663"/>
    <lineage>
        <taxon>Eukaryota</taxon>
        <taxon>Fungi</taxon>
        <taxon>Dikarya</taxon>
        <taxon>Ascomycota</taxon>
        <taxon>Pezizomycotina</taxon>
        <taxon>Dothideomycetes</taxon>
        <taxon>Pleosporomycetidae</taxon>
        <taxon>Pleosporales</taxon>
        <taxon>Massarineae</taxon>
        <taxon>Didymosphaeriaceae</taxon>
        <taxon>Paraphaeosphaeria</taxon>
    </lineage>
</organism>
<dbReference type="InterPro" id="IPR049449">
    <property type="entry name" value="TesB_ACOT8-like_N"/>
</dbReference>
<dbReference type="InterPro" id="IPR052389">
    <property type="entry name" value="Sec_Metab_Biosynth-Assoc"/>
</dbReference>
<dbReference type="InterPro" id="IPR029069">
    <property type="entry name" value="HotDog_dom_sf"/>
</dbReference>
<dbReference type="STRING" id="1460663.A0A177C1D1"/>
<gene>
    <name evidence="3" type="ORF">CC84DRAFT_1155429</name>
</gene>
<keyword evidence="4" id="KW-1185">Reference proteome</keyword>
<accession>A0A177C1D1</accession>
<dbReference type="AlphaFoldDB" id="A0A177C1D1"/>
<dbReference type="Gene3D" id="2.40.160.210">
    <property type="entry name" value="Acyl-CoA thioesterase, double hotdog domain"/>
    <property type="match status" value="1"/>
</dbReference>
<protein>
    <recommendedName>
        <fullName evidence="5">Thioesterase family protein</fullName>
    </recommendedName>
</protein>
<dbReference type="Proteomes" id="UP000077069">
    <property type="component" value="Unassembled WGS sequence"/>
</dbReference>
<dbReference type="InterPro" id="IPR042171">
    <property type="entry name" value="Acyl-CoA_hotdog"/>
</dbReference>
<dbReference type="GeneID" id="28760420"/>
<sequence>MPSWKEATAVRKLSSNTYECTLQGDWCIGTVPNGGYVTGCVLEVVSAHFATTLAKQNQPHTIALHIEFLRRTEVGPATFHVEDVKLGRQASVVHVRMSQEGREEVIAYATNSNIDTEQGVSFDTEYKLQPPAASVVLSDLAKDGDKNWYLEENMPFPKFRKASRQVKFHFPRNGQVKPNIADEWLCFRDGSNFTNSSIGFVADMFPQIVEAYRDQSQGPFWYPTLLLNLDVKKSLPTEGVKWLAIRVQTKKVKNGRMDLEVHVHDEQGDLIALSHHVTFVLDAARNTAARRKPDAKI</sequence>
<name>A0A177C1D1_9PLEO</name>
<feature type="domain" description="Acyl-CoA thioesterase-like N-terminal HotDog" evidence="1">
    <location>
        <begin position="23"/>
        <end position="111"/>
    </location>
</feature>
<dbReference type="Pfam" id="PF20789">
    <property type="entry name" value="4HBT_3C"/>
    <property type="match status" value="1"/>
</dbReference>
<dbReference type="OrthoDB" id="2532955at2759"/>
<feature type="domain" description="Acyl-CoA thioesterase-like C-terminal" evidence="2">
    <location>
        <begin position="171"/>
        <end position="280"/>
    </location>
</feature>
<dbReference type="InterPro" id="IPR049450">
    <property type="entry name" value="ACOT8-like_C"/>
</dbReference>